<accession>A0ACA9QFH1</accession>
<gene>
    <name evidence="1" type="ORF">SPELUC_LOCUS13950</name>
</gene>
<comment type="caution">
    <text evidence="1">The sequence shown here is derived from an EMBL/GenBank/DDBJ whole genome shotgun (WGS) entry which is preliminary data.</text>
</comment>
<name>A0ACA9QFH1_9GLOM</name>
<proteinExistence type="predicted"/>
<organism evidence="1 2">
    <name type="scientific">Cetraspora pellucida</name>
    <dbReference type="NCBI Taxonomy" id="1433469"/>
    <lineage>
        <taxon>Eukaryota</taxon>
        <taxon>Fungi</taxon>
        <taxon>Fungi incertae sedis</taxon>
        <taxon>Mucoromycota</taxon>
        <taxon>Glomeromycotina</taxon>
        <taxon>Glomeromycetes</taxon>
        <taxon>Diversisporales</taxon>
        <taxon>Gigasporaceae</taxon>
        <taxon>Cetraspora</taxon>
    </lineage>
</organism>
<keyword evidence="2" id="KW-1185">Reference proteome</keyword>
<sequence length="60" mass="6745">MSSKIFPKEGEIQSIPLSNDFQNEFDDKIVVVPTTTDDIKNIEPFEVFINNALETGLDCP</sequence>
<protein>
    <submittedName>
        <fullName evidence="1">11275_t:CDS:1</fullName>
    </submittedName>
</protein>
<evidence type="ECO:0000313" key="1">
    <source>
        <dbReference type="EMBL" id="CAG8743086.1"/>
    </source>
</evidence>
<reference evidence="1" key="1">
    <citation type="submission" date="2021-06" db="EMBL/GenBank/DDBJ databases">
        <authorList>
            <person name="Kallberg Y."/>
            <person name="Tangrot J."/>
            <person name="Rosling A."/>
        </authorList>
    </citation>
    <scope>NUCLEOTIDE SEQUENCE</scope>
    <source>
        <strain evidence="1">28 12/20/2015</strain>
    </source>
</reference>
<evidence type="ECO:0000313" key="2">
    <source>
        <dbReference type="Proteomes" id="UP000789366"/>
    </source>
</evidence>
<dbReference type="EMBL" id="CAJVPW010038922">
    <property type="protein sequence ID" value="CAG8743086.1"/>
    <property type="molecule type" value="Genomic_DNA"/>
</dbReference>
<feature type="non-terminal residue" evidence="1">
    <location>
        <position position="60"/>
    </location>
</feature>
<dbReference type="Proteomes" id="UP000789366">
    <property type="component" value="Unassembled WGS sequence"/>
</dbReference>